<gene>
    <name evidence="2" type="ORF">OB960_24520</name>
</gene>
<dbReference type="RefSeq" id="WP_338006346.1">
    <property type="nucleotide sequence ID" value="NZ_JAOPKA010000031.1"/>
</dbReference>
<dbReference type="Proteomes" id="UP001321018">
    <property type="component" value="Unassembled WGS sequence"/>
</dbReference>
<evidence type="ECO:0000313" key="2">
    <source>
        <dbReference type="EMBL" id="MCU4744539.1"/>
    </source>
</evidence>
<protein>
    <recommendedName>
        <fullName evidence="1">Halobacterial output domain-containing protein</fullName>
    </recommendedName>
</protein>
<organism evidence="2 3">
    <name type="scientific">Natronoglomus mannanivorans</name>
    <dbReference type="NCBI Taxonomy" id="2979990"/>
    <lineage>
        <taxon>Archaea</taxon>
        <taxon>Methanobacteriati</taxon>
        <taxon>Methanobacteriota</taxon>
        <taxon>Stenosarchaea group</taxon>
        <taxon>Halobacteria</taxon>
        <taxon>Halobacteriales</taxon>
        <taxon>Natrialbaceae</taxon>
        <taxon>Natronoglomus</taxon>
    </lineage>
</organism>
<accession>A0AAP2Z5V0</accession>
<reference evidence="2" key="1">
    <citation type="submission" date="2022-09" db="EMBL/GenBank/DDBJ databases">
        <title>Enrichment on poylsaccharides allowed isolation of novel metabolic and taxonomic groups of Haloarchaea.</title>
        <authorList>
            <person name="Sorokin D.Y."/>
            <person name="Elcheninov A.G."/>
            <person name="Khizhniak T.V."/>
            <person name="Kolganova T.V."/>
            <person name="Kublanov I.V."/>
        </authorList>
    </citation>
    <scope>NUCLEOTIDE SEQUENCE</scope>
    <source>
        <strain evidence="2">AArc-xg1-1</strain>
    </source>
</reference>
<dbReference type="EMBL" id="JAOPKA010000031">
    <property type="protein sequence ID" value="MCU4744539.1"/>
    <property type="molecule type" value="Genomic_DNA"/>
</dbReference>
<evidence type="ECO:0000259" key="1">
    <source>
        <dbReference type="Pfam" id="PF18545"/>
    </source>
</evidence>
<name>A0AAP2Z5V0_9EURY</name>
<comment type="caution">
    <text evidence="2">The sequence shown here is derived from an EMBL/GenBank/DDBJ whole genome shotgun (WGS) entry which is preliminary data.</text>
</comment>
<evidence type="ECO:0000313" key="3">
    <source>
        <dbReference type="Proteomes" id="UP001321018"/>
    </source>
</evidence>
<proteinExistence type="predicted"/>
<sequence length="81" mass="8735">MSKMENPSPKPSLRVLKKVADAEDVHPADLSPPLAAIVDPTALNHLFESTADDDSSRSGCVSFSYQGYEVVVSSDDTVELR</sequence>
<dbReference type="Pfam" id="PF18545">
    <property type="entry name" value="HalOD1"/>
    <property type="match status" value="1"/>
</dbReference>
<feature type="domain" description="Halobacterial output" evidence="1">
    <location>
        <begin position="9"/>
        <end position="79"/>
    </location>
</feature>
<dbReference type="AlphaFoldDB" id="A0AAP2Z5V0"/>
<dbReference type="InterPro" id="IPR040624">
    <property type="entry name" value="HalOD1"/>
</dbReference>